<keyword evidence="6" id="KW-1185">Reference proteome</keyword>
<dbReference type="SMART" id="SM00173">
    <property type="entry name" value="RAS"/>
    <property type="match status" value="1"/>
</dbReference>
<reference evidence="5" key="1">
    <citation type="submission" date="2022-09" db="EMBL/GenBank/DDBJ databases">
        <title>Actin cytoskeleton and complex cell architecture in an #Asgard archaeon.</title>
        <authorList>
            <person name="Ponce Toledo R.I."/>
            <person name="Schleper C."/>
            <person name="Rodrigues Oliveira T."/>
            <person name="Wollweber F."/>
            <person name="Xu J."/>
            <person name="Rittmann S."/>
            <person name="Klingl A."/>
            <person name="Pilhofer M."/>
        </authorList>
    </citation>
    <scope>NUCLEOTIDE SEQUENCE</scope>
    <source>
        <strain evidence="5">B-35</strain>
    </source>
</reference>
<dbReference type="PROSITE" id="PS51421">
    <property type="entry name" value="RAS"/>
    <property type="match status" value="1"/>
</dbReference>
<dbReference type="EMBL" id="CP104013">
    <property type="protein sequence ID" value="UYP46336.1"/>
    <property type="molecule type" value="Genomic_DNA"/>
</dbReference>
<evidence type="ECO:0000313" key="5">
    <source>
        <dbReference type="EMBL" id="UYP46336.1"/>
    </source>
</evidence>
<dbReference type="Pfam" id="PF00071">
    <property type="entry name" value="Ras"/>
    <property type="match status" value="1"/>
</dbReference>
<evidence type="ECO:0000256" key="2">
    <source>
        <dbReference type="ARBA" id="ARBA00023134"/>
    </source>
</evidence>
<dbReference type="SUPFAM" id="SSF52540">
    <property type="entry name" value="P-loop containing nucleoside triphosphate hydrolases"/>
    <property type="match status" value="1"/>
</dbReference>
<dbReference type="Pfam" id="PF13240">
    <property type="entry name" value="Zn_Ribbon_1"/>
    <property type="match status" value="1"/>
</dbReference>
<name>A0ABY6HUS2_9ARCH</name>
<feature type="region of interest" description="Disordered" evidence="3">
    <location>
        <begin position="205"/>
        <end position="252"/>
    </location>
</feature>
<evidence type="ECO:0000256" key="1">
    <source>
        <dbReference type="ARBA" id="ARBA00022741"/>
    </source>
</evidence>
<dbReference type="SMART" id="SM00176">
    <property type="entry name" value="RAN"/>
    <property type="match status" value="1"/>
</dbReference>
<dbReference type="PRINTS" id="PR00449">
    <property type="entry name" value="RASTRNSFRMNG"/>
</dbReference>
<keyword evidence="2" id="KW-0342">GTP-binding</keyword>
<dbReference type="Gene3D" id="3.40.50.300">
    <property type="entry name" value="P-loop containing nucleotide triphosphate hydrolases"/>
    <property type="match status" value="1"/>
</dbReference>
<dbReference type="SMART" id="SM00174">
    <property type="entry name" value="RHO"/>
    <property type="match status" value="1"/>
</dbReference>
<dbReference type="Proteomes" id="UP001208689">
    <property type="component" value="Chromosome"/>
</dbReference>
<evidence type="ECO:0000313" key="6">
    <source>
        <dbReference type="Proteomes" id="UP001208689"/>
    </source>
</evidence>
<dbReference type="InterPro" id="IPR026870">
    <property type="entry name" value="Zinc_ribbon_dom"/>
</dbReference>
<feature type="compositionally biased region" description="Basic and acidic residues" evidence="3">
    <location>
        <begin position="394"/>
        <end position="405"/>
    </location>
</feature>
<proteinExistence type="predicted"/>
<dbReference type="InterPro" id="IPR027417">
    <property type="entry name" value="P-loop_NTPase"/>
</dbReference>
<dbReference type="InterPro" id="IPR050227">
    <property type="entry name" value="Rab"/>
</dbReference>
<feature type="compositionally biased region" description="Pro residues" evidence="3">
    <location>
        <begin position="341"/>
        <end position="350"/>
    </location>
</feature>
<feature type="compositionally biased region" description="Low complexity" evidence="3">
    <location>
        <begin position="351"/>
        <end position="367"/>
    </location>
</feature>
<organism evidence="5 6">
    <name type="scientific">Candidatus Lokiarchaeum ossiferum</name>
    <dbReference type="NCBI Taxonomy" id="2951803"/>
    <lineage>
        <taxon>Archaea</taxon>
        <taxon>Promethearchaeati</taxon>
        <taxon>Promethearchaeota</taxon>
        <taxon>Promethearchaeia</taxon>
        <taxon>Promethearchaeales</taxon>
        <taxon>Promethearchaeaceae</taxon>
        <taxon>Candidatus Lokiarchaeum</taxon>
    </lineage>
</organism>
<feature type="compositionally biased region" description="Polar residues" evidence="3">
    <location>
        <begin position="301"/>
        <end position="314"/>
    </location>
</feature>
<feature type="domain" description="Zinc-ribbon" evidence="4">
    <location>
        <begin position="566"/>
        <end position="585"/>
    </location>
</feature>
<feature type="region of interest" description="Disordered" evidence="3">
    <location>
        <begin position="292"/>
        <end position="452"/>
    </location>
</feature>
<accession>A0ABY6HUS2</accession>
<dbReference type="CDD" id="cd00154">
    <property type="entry name" value="Rab"/>
    <property type="match status" value="1"/>
</dbReference>
<dbReference type="SMART" id="SM00175">
    <property type="entry name" value="RAB"/>
    <property type="match status" value="1"/>
</dbReference>
<feature type="compositionally biased region" description="Polar residues" evidence="3">
    <location>
        <begin position="325"/>
        <end position="337"/>
    </location>
</feature>
<dbReference type="PANTHER" id="PTHR47977">
    <property type="entry name" value="RAS-RELATED PROTEIN RAB"/>
    <property type="match status" value="1"/>
</dbReference>
<keyword evidence="1" id="KW-0547">Nucleotide-binding</keyword>
<sequence length="588" mass="64938">MDNYDYLFKCVAVGDGGCGKTALVVRFSQGFFQENYKLTIGVEFAVKTIHINNHNVKLQIWDTGGQERFQYVRPLYYKGSMGCIILFDLTNRESFDHIPKWMDEVKKESGSIPMLLVGNKKDLVDQRVISRNEAEEVAKDLNMFYVESSAKSGDGVGDVFGILALLMIGEDIPPAMLGGSPSLSEQPNNEKTIDVESISKKIPQPIPVFAPKDPVSNKPMPSVSHKPKPAPIYSSLSKNPVSNKLPSNPFNIPKIDETSILSLGNSKENITSEPQKEALKKSNDILTSSIVEEPDWFSPKTPVQNTPIQKQNIPKKSEVKLPPVQINSQFPSNSKQEPPTVKIPPKPSPPSFSSEGIPSSISGNSSEIKGNPFLAQSSKSNTKKPAPFTSPDFRNTRSEKKEPKIIKPTQNYSFFDSPKKPNEFQKSSNDNNKSYSFLDSLPAKQGTTESKSIIPKKKTYSFFDAPSKPDSIQSNIKKKEPKTSWGFMSNVDVNKKPIIPKSTNKESRSPFIEKSANQTDYIPSFLKKTTSGTNTGPSNVTSAKSNIFGTSHSVIGDVSNKNMIECPNCGAKLNKNFKFCNKCGSRTK</sequence>
<dbReference type="InterPro" id="IPR005225">
    <property type="entry name" value="Small_GTP-bd"/>
</dbReference>
<feature type="compositionally biased region" description="Polar residues" evidence="3">
    <location>
        <begin position="234"/>
        <end position="250"/>
    </location>
</feature>
<feature type="compositionally biased region" description="Polar residues" evidence="3">
    <location>
        <begin position="424"/>
        <end position="437"/>
    </location>
</feature>
<dbReference type="PROSITE" id="PS51419">
    <property type="entry name" value="RAB"/>
    <property type="match status" value="1"/>
</dbReference>
<dbReference type="NCBIfam" id="TIGR00231">
    <property type="entry name" value="small_GTP"/>
    <property type="match status" value="1"/>
</dbReference>
<evidence type="ECO:0000259" key="4">
    <source>
        <dbReference type="Pfam" id="PF13240"/>
    </source>
</evidence>
<dbReference type="PROSITE" id="PS51420">
    <property type="entry name" value="RHO"/>
    <property type="match status" value="1"/>
</dbReference>
<evidence type="ECO:0000256" key="3">
    <source>
        <dbReference type="SAM" id="MobiDB-lite"/>
    </source>
</evidence>
<dbReference type="InterPro" id="IPR001806">
    <property type="entry name" value="Small_GTPase"/>
</dbReference>
<gene>
    <name evidence="5" type="ORF">NEF87_002621</name>
</gene>
<protein>
    <recommendedName>
        <fullName evidence="4">Zinc-ribbon domain-containing protein</fullName>
    </recommendedName>
</protein>